<comment type="subunit">
    <text evidence="7">Subunit of the heterotrimeric GatFAB amidotransferase (AdT) complex, composed of A, B and F subunits.</text>
</comment>
<dbReference type="GO" id="GO:0070681">
    <property type="term" value="P:glutaminyl-tRNAGln biosynthesis via transamidation"/>
    <property type="evidence" value="ECO:0007669"/>
    <property type="project" value="UniProtKB-UniRule"/>
</dbReference>
<dbReference type="InterPro" id="IPR020556">
    <property type="entry name" value="Amidase_CS"/>
</dbReference>
<organism evidence="9 10">
    <name type="scientific">Lachancea mirantina</name>
    <dbReference type="NCBI Taxonomy" id="1230905"/>
    <lineage>
        <taxon>Eukaryota</taxon>
        <taxon>Fungi</taxon>
        <taxon>Dikarya</taxon>
        <taxon>Ascomycota</taxon>
        <taxon>Saccharomycotina</taxon>
        <taxon>Saccharomycetes</taxon>
        <taxon>Saccharomycetales</taxon>
        <taxon>Saccharomycetaceae</taxon>
        <taxon>Lachancea</taxon>
    </lineage>
</organism>
<evidence type="ECO:0000313" key="10">
    <source>
        <dbReference type="Proteomes" id="UP000191024"/>
    </source>
</evidence>
<reference evidence="10" key="1">
    <citation type="submission" date="2016-03" db="EMBL/GenBank/DDBJ databases">
        <authorList>
            <person name="Devillers H."/>
        </authorList>
    </citation>
    <scope>NUCLEOTIDE SEQUENCE [LARGE SCALE GENOMIC DNA]</scope>
</reference>
<dbReference type="GO" id="GO:0005524">
    <property type="term" value="F:ATP binding"/>
    <property type="evidence" value="ECO:0007669"/>
    <property type="project" value="UniProtKB-KW"/>
</dbReference>
<feature type="active site" description="Charge relay system" evidence="7">
    <location>
        <position position="133"/>
    </location>
</feature>
<dbReference type="InterPro" id="IPR000120">
    <property type="entry name" value="Amidase"/>
</dbReference>
<keyword evidence="3 7" id="KW-0547">Nucleotide-binding</keyword>
<dbReference type="PANTHER" id="PTHR11895:SF7">
    <property type="entry name" value="GLUTAMYL-TRNA(GLN) AMIDOTRANSFERASE SUBUNIT A, MITOCHONDRIAL"/>
    <property type="match status" value="1"/>
</dbReference>
<dbReference type="OrthoDB" id="421993at2759"/>
<dbReference type="SUPFAM" id="SSF75304">
    <property type="entry name" value="Amidase signature (AS) enzymes"/>
    <property type="match status" value="1"/>
</dbReference>
<name>A0A1G4K4F9_9SACH</name>
<dbReference type="PROSITE" id="PS00571">
    <property type="entry name" value="AMIDASES"/>
    <property type="match status" value="1"/>
</dbReference>
<evidence type="ECO:0000259" key="8">
    <source>
        <dbReference type="Pfam" id="PF01425"/>
    </source>
</evidence>
<evidence type="ECO:0000256" key="4">
    <source>
        <dbReference type="ARBA" id="ARBA00022840"/>
    </source>
</evidence>
<sequence length="467" mass="50932">MSVISNALKKLDRVALAQDKFNIFTSLNRDARRQLSENNDDDYPSKPLQNVLYALKDNITTTKLPTTCGSKILEGYVSPFNSTVAELLESSGAVSVGKTNLDEFGMGTAGLHSYFGPTFNPLYEGQKVVVGGSSSGSAAAVAAEVVDFALGTDTGGSIRLPAAWTSTLGFKPSYGRISRFGVVAYAQSLDTVGIISKDIKILKSVFQTLDHYDSKDPTSLSNEFRRKAKSLTRKNSKLKIGLPIELNQKDMPEVVKTAFYQAVDKLMKQGHEFYKVSIPSVINALPIYYTLAPIEAVSNLSRYDGIRYGFRAPTADFQDSIPFAVTRAAFGPEVQKRLVLGNYNLSSERYKNSYITAQNCRASMVKDFDKVFSFPNLLSHKIRNEGGLDLLLSPTAVNLPSSVAKYVKEENTNLVNSYVNDVFTIPMSLCGLPSISVPMRGCKSAGIQLTGQHGDDATVLSATQHLM</sequence>
<evidence type="ECO:0000256" key="7">
    <source>
        <dbReference type="HAMAP-Rule" id="MF_03150"/>
    </source>
</evidence>
<evidence type="ECO:0000313" key="9">
    <source>
        <dbReference type="EMBL" id="SCU98651.1"/>
    </source>
</evidence>
<feature type="domain" description="Amidase" evidence="8">
    <location>
        <begin position="11"/>
        <end position="460"/>
    </location>
</feature>
<evidence type="ECO:0000256" key="3">
    <source>
        <dbReference type="ARBA" id="ARBA00022741"/>
    </source>
</evidence>
<keyword evidence="7" id="KW-0496">Mitochondrion</keyword>
<dbReference type="Gene3D" id="3.90.1300.10">
    <property type="entry name" value="Amidase signature (AS) domain"/>
    <property type="match status" value="1"/>
</dbReference>
<dbReference type="InterPro" id="IPR036928">
    <property type="entry name" value="AS_sf"/>
</dbReference>
<comment type="subcellular location">
    <subcellularLocation>
        <location evidence="7">Mitochondrion</location>
    </subcellularLocation>
</comment>
<dbReference type="NCBIfam" id="TIGR00132">
    <property type="entry name" value="gatA"/>
    <property type="match status" value="1"/>
</dbReference>
<dbReference type="GO" id="GO:0030956">
    <property type="term" value="C:glutamyl-tRNA(Gln) amidotransferase complex"/>
    <property type="evidence" value="ECO:0007669"/>
    <property type="project" value="UniProtKB-UniRule"/>
</dbReference>
<feature type="active site" description="Charge relay system" evidence="7">
    <location>
        <position position="56"/>
    </location>
</feature>
<accession>A0A1G4K4F9</accession>
<dbReference type="EMBL" id="LT598467">
    <property type="protein sequence ID" value="SCU98651.1"/>
    <property type="molecule type" value="Genomic_DNA"/>
</dbReference>
<keyword evidence="4 7" id="KW-0067">ATP-binding</keyword>
<dbReference type="PANTHER" id="PTHR11895">
    <property type="entry name" value="TRANSAMIDASE"/>
    <property type="match status" value="1"/>
</dbReference>
<dbReference type="GO" id="GO:0050567">
    <property type="term" value="F:glutaminyl-tRNA synthase (glutamine-hydrolyzing) activity"/>
    <property type="evidence" value="ECO:0007669"/>
    <property type="project" value="UniProtKB-UniRule"/>
</dbReference>
<comment type="function">
    <text evidence="7">Allows the formation of correctly charged Gln-tRNA(Gln) through the transamidation of misacylated Glu-tRNA(Gln) in the mitochondria. The reaction takes place in the presence of glutamine and ATP through an activated gamma-phospho-Glu-tRNA(Gln).</text>
</comment>
<evidence type="ECO:0000256" key="6">
    <source>
        <dbReference type="ARBA" id="ARBA00047407"/>
    </source>
</evidence>
<dbReference type="STRING" id="1230905.A0A1G4K4F9"/>
<feature type="active site" description="Acyl-ester intermediate" evidence="7">
    <location>
        <position position="157"/>
    </location>
</feature>
<evidence type="ECO:0000256" key="5">
    <source>
        <dbReference type="ARBA" id="ARBA00022917"/>
    </source>
</evidence>
<comment type="catalytic activity">
    <reaction evidence="6 7">
        <text>L-glutamyl-tRNA(Gln) + L-glutamine + ATP + H2O = L-glutaminyl-tRNA(Gln) + L-glutamate + ADP + phosphate + H(+)</text>
        <dbReference type="Rhea" id="RHEA:17521"/>
        <dbReference type="Rhea" id="RHEA-COMP:9681"/>
        <dbReference type="Rhea" id="RHEA-COMP:9684"/>
        <dbReference type="ChEBI" id="CHEBI:15377"/>
        <dbReference type="ChEBI" id="CHEBI:15378"/>
        <dbReference type="ChEBI" id="CHEBI:29985"/>
        <dbReference type="ChEBI" id="CHEBI:30616"/>
        <dbReference type="ChEBI" id="CHEBI:43474"/>
        <dbReference type="ChEBI" id="CHEBI:58359"/>
        <dbReference type="ChEBI" id="CHEBI:78520"/>
        <dbReference type="ChEBI" id="CHEBI:78521"/>
        <dbReference type="ChEBI" id="CHEBI:456216"/>
        <dbReference type="EC" id="6.3.5.7"/>
    </reaction>
</comment>
<keyword evidence="10" id="KW-1185">Reference proteome</keyword>
<evidence type="ECO:0000256" key="2">
    <source>
        <dbReference type="ARBA" id="ARBA00022598"/>
    </source>
</evidence>
<keyword evidence="2 7" id="KW-0436">Ligase</keyword>
<dbReference type="InterPro" id="IPR004412">
    <property type="entry name" value="GatA"/>
</dbReference>
<dbReference type="GO" id="GO:0032543">
    <property type="term" value="P:mitochondrial translation"/>
    <property type="evidence" value="ECO:0007669"/>
    <property type="project" value="UniProtKB-UniRule"/>
</dbReference>
<dbReference type="EC" id="6.3.5.7" evidence="7"/>
<gene>
    <name evidence="7" type="primary">HER2</name>
    <name evidence="9" type="ORF">LAMI_0F15698G</name>
</gene>
<proteinExistence type="inferred from homology"/>
<protein>
    <recommendedName>
        <fullName evidence="7">Glutamyl-tRNA(Gln) amidotransferase subunit A, mitochondrial</fullName>
        <shortName evidence="7">Glu-AdT subunit A</shortName>
        <ecNumber evidence="7">6.3.5.7</ecNumber>
    </recommendedName>
</protein>
<dbReference type="InterPro" id="IPR023631">
    <property type="entry name" value="Amidase_dom"/>
</dbReference>
<dbReference type="Proteomes" id="UP000191024">
    <property type="component" value="Chromosome F"/>
</dbReference>
<dbReference type="GO" id="GO:0005739">
    <property type="term" value="C:mitochondrion"/>
    <property type="evidence" value="ECO:0007669"/>
    <property type="project" value="UniProtKB-SubCell"/>
</dbReference>
<dbReference type="HAMAP" id="MF_00120">
    <property type="entry name" value="GatA"/>
    <property type="match status" value="1"/>
</dbReference>
<dbReference type="AlphaFoldDB" id="A0A1G4K4F9"/>
<keyword evidence="5 7" id="KW-0648">Protein biosynthesis</keyword>
<evidence type="ECO:0000256" key="1">
    <source>
        <dbReference type="ARBA" id="ARBA00008069"/>
    </source>
</evidence>
<dbReference type="Pfam" id="PF01425">
    <property type="entry name" value="Amidase"/>
    <property type="match status" value="1"/>
</dbReference>
<comment type="similarity">
    <text evidence="1 7">Belongs to the amidase family. GatA subfamily.</text>
</comment>